<dbReference type="KEGG" id="tpr:Tpau_1925"/>
<dbReference type="AlphaFoldDB" id="D5UN41"/>
<reference evidence="1 2" key="2">
    <citation type="journal article" date="2011" name="Stand. Genomic Sci.">
        <title>Complete genome sequence of Tsukamurella paurometabola type strain (no. 33).</title>
        <authorList>
            <person name="Munk A.C."/>
            <person name="Lapidus A."/>
            <person name="Lucas S."/>
            <person name="Nolan M."/>
            <person name="Tice H."/>
            <person name="Cheng J.F."/>
            <person name="Del Rio T.G."/>
            <person name="Goodwin L."/>
            <person name="Pitluck S."/>
            <person name="Liolios K."/>
            <person name="Huntemann M."/>
            <person name="Ivanova N."/>
            <person name="Mavromatis K."/>
            <person name="Mikhailova N."/>
            <person name="Pati A."/>
            <person name="Chen A."/>
            <person name="Palaniappan K."/>
            <person name="Tapia R."/>
            <person name="Han C."/>
            <person name="Land M."/>
            <person name="Hauser L."/>
            <person name="Chang Y.J."/>
            <person name="Jeffries C.D."/>
            <person name="Brettin T."/>
            <person name="Yasawong M."/>
            <person name="Brambilla E.M."/>
            <person name="Rohde M."/>
            <person name="Sikorski J."/>
            <person name="Goker M."/>
            <person name="Detter J.C."/>
            <person name="Woyke T."/>
            <person name="Bristow J."/>
            <person name="Eisen J.A."/>
            <person name="Markowitz V."/>
            <person name="Hugenholtz P."/>
            <person name="Kyrpides N.C."/>
            <person name="Klenk H.P."/>
        </authorList>
    </citation>
    <scope>NUCLEOTIDE SEQUENCE [LARGE SCALE GENOMIC DNA]</scope>
    <source>
        <strain evidence="2">ATCC 8368 / DSM 20162 / CCUG 35730 / CIP 100753 / JCM 10117 / KCTC 9821 / NBRC 16120 / NCIMB 702349 / NCTC 13040</strain>
    </source>
</reference>
<dbReference type="HOGENOM" id="CLU_1184625_0_0_11"/>
<evidence type="ECO:0000313" key="1">
    <source>
        <dbReference type="EMBL" id="ADG78538.1"/>
    </source>
</evidence>
<dbReference type="EMBL" id="CP001966">
    <property type="protein sequence ID" value="ADG78538.1"/>
    <property type="molecule type" value="Genomic_DNA"/>
</dbReference>
<name>D5UN41_TSUPD</name>
<dbReference type="Proteomes" id="UP000001213">
    <property type="component" value="Chromosome"/>
</dbReference>
<organism evidence="1 2">
    <name type="scientific">Tsukamurella paurometabola (strain ATCC 8368 / DSM 20162 / CCUG 35730 / CIP 100753 / JCM 10117 / KCTC 9821 / NBRC 16120 / NCIMB 702349 / NCTC 13040)</name>
    <name type="common">Corynebacterium paurometabolum</name>
    <dbReference type="NCBI Taxonomy" id="521096"/>
    <lineage>
        <taxon>Bacteria</taxon>
        <taxon>Bacillati</taxon>
        <taxon>Actinomycetota</taxon>
        <taxon>Actinomycetes</taxon>
        <taxon>Mycobacteriales</taxon>
        <taxon>Tsukamurellaceae</taxon>
        <taxon>Tsukamurella</taxon>
    </lineage>
</organism>
<keyword evidence="2" id="KW-1185">Reference proteome</keyword>
<protein>
    <submittedName>
        <fullName evidence="1">Uncharacterized protein</fullName>
    </submittedName>
</protein>
<accession>D5UN41</accession>
<evidence type="ECO:0000313" key="2">
    <source>
        <dbReference type="Proteomes" id="UP000001213"/>
    </source>
</evidence>
<reference evidence="2" key="1">
    <citation type="submission" date="2010-03" db="EMBL/GenBank/DDBJ databases">
        <title>The complete chromosome of Tsukamurella paurometabola DSM 20162.</title>
        <authorList>
            <consortium name="US DOE Joint Genome Institute (JGI-PGF)"/>
            <person name="Lucas S."/>
            <person name="Copeland A."/>
            <person name="Lapidus A."/>
            <person name="Glavina del Rio T."/>
            <person name="Dalin E."/>
            <person name="Tice H."/>
            <person name="Bruce D."/>
            <person name="Goodwin L."/>
            <person name="Pitluck S."/>
            <person name="Kyrpides N."/>
            <person name="Mavromatis K."/>
            <person name="Ivanova N."/>
            <person name="Mikhailova N."/>
            <person name="Munk A.C."/>
            <person name="Brettin T."/>
            <person name="Detter J.C."/>
            <person name="Tapia R."/>
            <person name="Han C."/>
            <person name="Larimer F."/>
            <person name="Land M."/>
            <person name="Hauser L."/>
            <person name="Markowitz V."/>
            <person name="Cheng J.-F."/>
            <person name="Hugenholtz P."/>
            <person name="Woyke T."/>
            <person name="Wu D."/>
            <person name="Jando M."/>
            <person name="Brambilla E."/>
            <person name="Klenk H.-P."/>
            <person name="Eisen J.A."/>
        </authorList>
    </citation>
    <scope>NUCLEOTIDE SEQUENCE [LARGE SCALE GENOMIC DNA]</scope>
    <source>
        <strain evidence="2">ATCC 8368 / DSM 20162 / CCUG 35730 / CIP 100753 / JCM 10117 / KCTC 9821 / NBRC 16120 / NCIMB 702349 / NCTC 13040</strain>
    </source>
</reference>
<gene>
    <name evidence="1" type="ordered locus">Tpau_1925</name>
</gene>
<proteinExistence type="predicted"/>
<dbReference type="RefSeq" id="WP_013126561.1">
    <property type="nucleotide sequence ID" value="NC_014158.1"/>
</dbReference>
<sequence length="234" mass="25516">MGGFIDVYSIEPETELTGPEFDPALVAAFVDRWSLTALGDGEYLAPENEYGYQSEISVDAHGMSISRPTQADVDRAIDFMVTVGGTIASSSNPFISTDTRWLDVPPDDERMVFVVADAAGARDAFDIQNAPPGVWDIRAGYEAVPIIVGRPMAGYPPELCWNGWLVMFHADEIEVQVVPDHGFWGVPLRDVEPGRVYLANGWTVREVDGALVARRARTVRITESGGVPLISEST</sequence>